<name>A0A0C1YJ20_9CYAN</name>
<protein>
    <submittedName>
        <fullName evidence="1">Uncharacterized protein</fullName>
    </submittedName>
</protein>
<dbReference type="EMBL" id="JTHE02000003">
    <property type="protein sequence ID" value="NEV69200.1"/>
    <property type="molecule type" value="Genomic_DNA"/>
</dbReference>
<gene>
    <name evidence="1" type="ORF">QQ91_019040</name>
</gene>
<comment type="caution">
    <text evidence="1">The sequence shown here is derived from an EMBL/GenBank/DDBJ whole genome shotgun (WGS) entry which is preliminary data.</text>
</comment>
<reference evidence="1" key="2">
    <citation type="journal article" date="2015" name="Genome Announc.">
        <title>Draft Genome Sequence of Filamentous Marine Cyanobacterium Lyngbya confervoides Strain BDU141951.</title>
        <authorList>
            <person name="Chandrababunaidu M.M."/>
            <person name="Sen D."/>
            <person name="Tripathy S."/>
        </authorList>
    </citation>
    <scope>NUCLEOTIDE SEQUENCE</scope>
    <source>
        <strain evidence="1">BDU141951</strain>
    </source>
</reference>
<organism evidence="1">
    <name type="scientific">Lyngbya confervoides BDU141951</name>
    <dbReference type="NCBI Taxonomy" id="1574623"/>
    <lineage>
        <taxon>Bacteria</taxon>
        <taxon>Bacillati</taxon>
        <taxon>Cyanobacteriota</taxon>
        <taxon>Cyanophyceae</taxon>
        <taxon>Oscillatoriophycideae</taxon>
        <taxon>Oscillatoriales</taxon>
        <taxon>Microcoleaceae</taxon>
        <taxon>Lyngbya</taxon>
    </lineage>
</organism>
<dbReference type="InterPro" id="IPR049868">
    <property type="entry name" value="V_Cas12k"/>
</dbReference>
<evidence type="ECO:0000313" key="1">
    <source>
        <dbReference type="EMBL" id="NEV69200.1"/>
    </source>
</evidence>
<accession>A0A0C1YJ20</accession>
<dbReference type="AlphaFoldDB" id="A0A0C1YJ20"/>
<reference evidence="1" key="1">
    <citation type="submission" date="2014-11" db="EMBL/GenBank/DDBJ databases">
        <authorList>
            <person name="Malar M.C."/>
            <person name="Sen D."/>
            <person name="Tripathy S."/>
        </authorList>
    </citation>
    <scope>NUCLEOTIDE SEQUENCE</scope>
    <source>
        <strain evidence="1">BDU141951</strain>
    </source>
</reference>
<sequence length="529" mass="62216">MERRAICHLLRHDLKVIEEEDTPDTIQHVIDRKRIEIERLTEQLQSRLPKGRDPNHERFVEKLEIAVALPDCSPEHWDPEEFDEWRIQKQISELNTLPYPILFGSASDLYWDILDNTTSATTVSAQKKSRKSKRPNERLQVRFKGLDEHKLRIQCDRRQLKIFRQFSTDYISNKLLPKDEKFGEGLCALRSACLIWKADPEASANRKNRQKASLRKDSRLRELLEQNKVCLIDYPWETHRLYLHCTFDSRLLTQQGTEQVRLQKLEAAQKSVEKIKERQAGDPSITLTENEKARFKAKQTSISRLERNRPPERPECQIYQPNPNIVLGVSLSRHEPVTVVVFNKEKNQVLECCSTESLLKRRGIISPRNKQSIVKLQHEQQQLLRRWRRQRHYNLYQRPEEQKQGDYHQHDAESQLGDYLDRLIAARVTELAVRRQAIAIVLPGLQNIREGVESDIQARAKKKHPHHKKLQAQYAKQYRREFHRWSFGRLGQYITEAAKQQGIVIYKGWQPKHGNEQEKAMAVITSATT</sequence>
<dbReference type="NCBIfam" id="NF038191">
    <property type="entry name" value="V_Cas12k"/>
    <property type="match status" value="1"/>
</dbReference>
<reference evidence="1" key="3">
    <citation type="submission" date="2020-02" db="EMBL/GenBank/DDBJ databases">
        <authorList>
            <person name="Sarangi A.N."/>
            <person name="Ghosh S."/>
            <person name="Mukherjee M."/>
            <person name="Tripathy S."/>
        </authorList>
    </citation>
    <scope>NUCLEOTIDE SEQUENCE</scope>
    <source>
        <strain evidence="1">BDU141951</strain>
    </source>
</reference>
<proteinExistence type="predicted"/>